<evidence type="ECO:0000313" key="7">
    <source>
        <dbReference type="Proteomes" id="UP000324897"/>
    </source>
</evidence>
<dbReference type="GO" id="GO:0005737">
    <property type="term" value="C:cytoplasm"/>
    <property type="evidence" value="ECO:0007669"/>
    <property type="project" value="UniProtKB-ARBA"/>
</dbReference>
<dbReference type="EMBL" id="RWGY01000336">
    <property type="protein sequence ID" value="TVU02322.1"/>
    <property type="molecule type" value="Genomic_DNA"/>
</dbReference>
<dbReference type="NCBIfam" id="TIGR00952">
    <property type="entry name" value="S15_bact"/>
    <property type="match status" value="1"/>
</dbReference>
<evidence type="ECO:0000256" key="3">
    <source>
        <dbReference type="ARBA" id="ARBA00023274"/>
    </source>
</evidence>
<dbReference type="GO" id="GO:0005840">
    <property type="term" value="C:ribosome"/>
    <property type="evidence" value="ECO:0007669"/>
    <property type="project" value="UniProtKB-KW"/>
</dbReference>
<dbReference type="GO" id="GO:0006412">
    <property type="term" value="P:translation"/>
    <property type="evidence" value="ECO:0007669"/>
    <property type="project" value="InterPro"/>
</dbReference>
<dbReference type="GO" id="GO:0003735">
    <property type="term" value="F:structural constituent of ribosome"/>
    <property type="evidence" value="ECO:0007669"/>
    <property type="project" value="InterPro"/>
</dbReference>
<feature type="compositionally biased region" description="Basic and acidic residues" evidence="5">
    <location>
        <begin position="391"/>
        <end position="401"/>
    </location>
</feature>
<organism evidence="6 7">
    <name type="scientific">Eragrostis curvula</name>
    <name type="common">weeping love grass</name>
    <dbReference type="NCBI Taxonomy" id="38414"/>
    <lineage>
        <taxon>Eukaryota</taxon>
        <taxon>Viridiplantae</taxon>
        <taxon>Streptophyta</taxon>
        <taxon>Embryophyta</taxon>
        <taxon>Tracheophyta</taxon>
        <taxon>Spermatophyta</taxon>
        <taxon>Magnoliopsida</taxon>
        <taxon>Liliopsida</taxon>
        <taxon>Poales</taxon>
        <taxon>Poaceae</taxon>
        <taxon>PACMAD clade</taxon>
        <taxon>Chloridoideae</taxon>
        <taxon>Eragrostideae</taxon>
        <taxon>Eragrostidinae</taxon>
        <taxon>Eragrostis</taxon>
    </lineage>
</organism>
<sequence>MALLRARPNHNPLLPRPFSSSSSPFPALPSAPAPSSADPAPPYRFADIRDRLSSAARTPSTASASSPRASPSFDDLRRSLSRFRNPHSATPSSLTATPSFLDILANNKDKPSSPFAPFPPSSSSPFPFRSLRDSLRKPGPEVPGSKPLDWKSLLSRPQRPAAALGRSPKETAGSASLAFLQHYTYEEMGRRLAALRPSRAGKDDKDWFSLEELSARLGRLREMDEEEKKKEKEKGPMSRLDTGVLREALEVLQAKDQKKTDHVAVQNMSIFMGLSGQAIPEILLGKPQEELVEKYFHPDHMSSAEKMKLELQRVRDEFKMSENDCGSARVQVAQLTTKIKHLSATLHKKDKHSRKGLQEMVQRRKKYLKYLRRTDWDSYCFVLSKLGLRDVPEFKPPDYKSKSSTKTKSKRKSKRKMKA</sequence>
<proteinExistence type="inferred from homology"/>
<feature type="region of interest" description="Disordered" evidence="5">
    <location>
        <begin position="111"/>
        <end position="154"/>
    </location>
</feature>
<dbReference type="CDD" id="cd00353">
    <property type="entry name" value="Ribosomal_S15p_S13e"/>
    <property type="match status" value="1"/>
</dbReference>
<evidence type="ECO:0000313" key="6">
    <source>
        <dbReference type="EMBL" id="TVU02322.1"/>
    </source>
</evidence>
<feature type="region of interest" description="Disordered" evidence="5">
    <location>
        <begin position="1"/>
        <end position="95"/>
    </location>
</feature>
<evidence type="ECO:0000256" key="4">
    <source>
        <dbReference type="ARBA" id="ARBA00035250"/>
    </source>
</evidence>
<dbReference type="HAMAP" id="MF_01343_B">
    <property type="entry name" value="Ribosomal_uS15_B"/>
    <property type="match status" value="1"/>
</dbReference>
<gene>
    <name evidence="6" type="ORF">EJB05_52173</name>
</gene>
<dbReference type="SMART" id="SM01387">
    <property type="entry name" value="Ribosomal_S15"/>
    <property type="match status" value="1"/>
</dbReference>
<dbReference type="PANTHER" id="PTHR47546">
    <property type="entry name" value="S15/NS1, RNA-BINDING PROTEIN"/>
    <property type="match status" value="1"/>
</dbReference>
<keyword evidence="3" id="KW-0687">Ribonucleoprotein</keyword>
<feature type="compositionally biased region" description="Basic residues" evidence="5">
    <location>
        <begin position="403"/>
        <end position="419"/>
    </location>
</feature>
<keyword evidence="7" id="KW-1185">Reference proteome</keyword>
<protein>
    <recommendedName>
        <fullName evidence="4">Small ribosomal subunit protein uS15c</fullName>
    </recommendedName>
</protein>
<dbReference type="SUPFAM" id="SSF47060">
    <property type="entry name" value="S15/NS1 RNA-binding domain"/>
    <property type="match status" value="1"/>
</dbReference>
<dbReference type="AlphaFoldDB" id="A0A5J9STN9"/>
<keyword evidence="2" id="KW-0689">Ribosomal protein</keyword>
<comment type="caution">
    <text evidence="6">The sequence shown here is derived from an EMBL/GenBank/DDBJ whole genome shotgun (WGS) entry which is preliminary data.</text>
</comment>
<reference evidence="6 7" key="1">
    <citation type="journal article" date="2019" name="Sci. Rep.">
        <title>A high-quality genome of Eragrostis curvula grass provides insights into Poaceae evolution and supports new strategies to enhance forage quality.</title>
        <authorList>
            <person name="Carballo J."/>
            <person name="Santos B.A.C.M."/>
            <person name="Zappacosta D."/>
            <person name="Garbus I."/>
            <person name="Selva J.P."/>
            <person name="Gallo C.A."/>
            <person name="Diaz A."/>
            <person name="Albertini E."/>
            <person name="Caccamo M."/>
            <person name="Echenique V."/>
        </authorList>
    </citation>
    <scope>NUCLEOTIDE SEQUENCE [LARGE SCALE GENOMIC DNA]</scope>
    <source>
        <strain evidence="7">cv. Victoria</strain>
        <tissue evidence="6">Leaf</tissue>
    </source>
</reference>
<dbReference type="Gramene" id="TVU02322">
    <property type="protein sequence ID" value="TVU02322"/>
    <property type="gene ID" value="EJB05_52173"/>
</dbReference>
<dbReference type="Gene3D" id="1.10.287.10">
    <property type="entry name" value="S15/NS1, RNA-binding"/>
    <property type="match status" value="1"/>
</dbReference>
<feature type="region of interest" description="Disordered" evidence="5">
    <location>
        <begin position="391"/>
        <end position="419"/>
    </location>
</feature>
<accession>A0A5J9STN9</accession>
<dbReference type="InterPro" id="IPR009068">
    <property type="entry name" value="uS15_NS1_RNA-bd_sf"/>
</dbReference>
<dbReference type="GO" id="GO:1990904">
    <property type="term" value="C:ribonucleoprotein complex"/>
    <property type="evidence" value="ECO:0007669"/>
    <property type="project" value="UniProtKB-KW"/>
</dbReference>
<dbReference type="InterPro" id="IPR005290">
    <property type="entry name" value="Ribosomal_uS15_bac-type"/>
</dbReference>
<dbReference type="Pfam" id="PF00312">
    <property type="entry name" value="Ribosomal_S15"/>
    <property type="match status" value="1"/>
</dbReference>
<comment type="similarity">
    <text evidence="1">Belongs to the universal ribosomal protein uS15 family.</text>
</comment>
<name>A0A5J9STN9_9POAL</name>
<feature type="compositionally biased region" description="Low complexity" evidence="5">
    <location>
        <begin position="12"/>
        <end position="25"/>
    </location>
</feature>
<evidence type="ECO:0000256" key="1">
    <source>
        <dbReference type="ARBA" id="ARBA00008434"/>
    </source>
</evidence>
<feature type="compositionally biased region" description="Basic and acidic residues" evidence="5">
    <location>
        <begin position="130"/>
        <end position="139"/>
    </location>
</feature>
<evidence type="ECO:0000256" key="5">
    <source>
        <dbReference type="SAM" id="MobiDB-lite"/>
    </source>
</evidence>
<dbReference type="InterPro" id="IPR000589">
    <property type="entry name" value="Ribosomal_uS15"/>
</dbReference>
<evidence type="ECO:0000256" key="2">
    <source>
        <dbReference type="ARBA" id="ARBA00022980"/>
    </source>
</evidence>
<dbReference type="PANTHER" id="PTHR47546:SF3">
    <property type="entry name" value="30S RIBOSOMAL PROTEIN S15, CHLOROPLASTIC"/>
    <property type="match status" value="1"/>
</dbReference>
<dbReference type="OrthoDB" id="441444at2759"/>
<dbReference type="Proteomes" id="UP000324897">
    <property type="component" value="Unassembled WGS sequence"/>
</dbReference>
<feature type="compositionally biased region" description="Low complexity" evidence="5">
    <location>
        <begin position="53"/>
        <end position="72"/>
    </location>
</feature>